<keyword evidence="3" id="KW-1185">Reference proteome</keyword>
<reference evidence="2" key="1">
    <citation type="journal article" date="2021" name="Sci. Adv.">
        <title>The American lobster genome reveals insights on longevity, neural, and immune adaptations.</title>
        <authorList>
            <person name="Polinski J.M."/>
            <person name="Zimin A.V."/>
            <person name="Clark K.F."/>
            <person name="Kohn A.B."/>
            <person name="Sadowski N."/>
            <person name="Timp W."/>
            <person name="Ptitsyn A."/>
            <person name="Khanna P."/>
            <person name="Romanova D.Y."/>
            <person name="Williams P."/>
            <person name="Greenwood S.J."/>
            <person name="Moroz L.L."/>
            <person name="Walt D.R."/>
            <person name="Bodnar A.G."/>
        </authorList>
    </citation>
    <scope>NUCLEOTIDE SEQUENCE</scope>
    <source>
        <strain evidence="2">GMGI-L3</strain>
    </source>
</reference>
<feature type="compositionally biased region" description="Polar residues" evidence="1">
    <location>
        <begin position="15"/>
        <end position="29"/>
    </location>
</feature>
<organism evidence="2 3">
    <name type="scientific">Homarus americanus</name>
    <name type="common">American lobster</name>
    <dbReference type="NCBI Taxonomy" id="6706"/>
    <lineage>
        <taxon>Eukaryota</taxon>
        <taxon>Metazoa</taxon>
        <taxon>Ecdysozoa</taxon>
        <taxon>Arthropoda</taxon>
        <taxon>Crustacea</taxon>
        <taxon>Multicrustacea</taxon>
        <taxon>Malacostraca</taxon>
        <taxon>Eumalacostraca</taxon>
        <taxon>Eucarida</taxon>
        <taxon>Decapoda</taxon>
        <taxon>Pleocyemata</taxon>
        <taxon>Astacidea</taxon>
        <taxon>Nephropoidea</taxon>
        <taxon>Nephropidae</taxon>
        <taxon>Homarus</taxon>
    </lineage>
</organism>
<evidence type="ECO:0000256" key="1">
    <source>
        <dbReference type="SAM" id="MobiDB-lite"/>
    </source>
</evidence>
<accession>A0A8J5MKX3</accession>
<feature type="region of interest" description="Disordered" evidence="1">
    <location>
        <begin position="1"/>
        <end position="37"/>
    </location>
</feature>
<feature type="non-terminal residue" evidence="2">
    <location>
        <position position="1"/>
    </location>
</feature>
<evidence type="ECO:0000313" key="2">
    <source>
        <dbReference type="EMBL" id="KAG7155015.1"/>
    </source>
</evidence>
<proteinExistence type="predicted"/>
<dbReference type="EMBL" id="JAHLQT010043233">
    <property type="protein sequence ID" value="KAG7155015.1"/>
    <property type="molecule type" value="Genomic_DNA"/>
</dbReference>
<name>A0A8J5MKX3_HOMAM</name>
<comment type="caution">
    <text evidence="2">The sequence shown here is derived from an EMBL/GenBank/DDBJ whole genome shotgun (WGS) entry which is preliminary data.</text>
</comment>
<evidence type="ECO:0000313" key="3">
    <source>
        <dbReference type="Proteomes" id="UP000747542"/>
    </source>
</evidence>
<sequence length="161" mass="17900">CERDRFQKQHEENLASASLELNKSQQSQLEAARSSHQRAIATRDATIAALKDDLDKQQLSLQEELDTWRNKWRICRGSWLKLGANQSVRFWGKVSVAGVGGVPGSKAAWPRQPQAPTVEGDSCREGGGHTKCEVALHVVILLAFKGHCCSHEAAERRKQQC</sequence>
<dbReference type="AlphaFoldDB" id="A0A8J5MKX3"/>
<gene>
    <name evidence="2" type="primary">Golga4-L2</name>
    <name evidence="2" type="ORF">Hamer_G015613</name>
</gene>
<dbReference type="Proteomes" id="UP000747542">
    <property type="component" value="Unassembled WGS sequence"/>
</dbReference>
<protein>
    <submittedName>
        <fullName evidence="2">Putative Golgin subfamily A member 4-like 2</fullName>
    </submittedName>
</protein>
<feature type="compositionally biased region" description="Basic and acidic residues" evidence="1">
    <location>
        <begin position="1"/>
        <end position="13"/>
    </location>
</feature>